<protein>
    <submittedName>
        <fullName evidence="1">Uncharacterized protein</fullName>
    </submittedName>
</protein>
<reference evidence="1" key="1">
    <citation type="submission" date="2018-02" db="EMBL/GenBank/DDBJ databases">
        <title>Rhizophora mucronata_Transcriptome.</title>
        <authorList>
            <person name="Meera S.P."/>
            <person name="Sreeshan A."/>
            <person name="Augustine A."/>
        </authorList>
    </citation>
    <scope>NUCLEOTIDE SEQUENCE</scope>
    <source>
        <tissue evidence="1">Leaf</tissue>
    </source>
</reference>
<name>A0A2P2ITD3_RHIMU</name>
<accession>A0A2P2ITD3</accession>
<organism evidence="1">
    <name type="scientific">Rhizophora mucronata</name>
    <name type="common">Asiatic mangrove</name>
    <dbReference type="NCBI Taxonomy" id="61149"/>
    <lineage>
        <taxon>Eukaryota</taxon>
        <taxon>Viridiplantae</taxon>
        <taxon>Streptophyta</taxon>
        <taxon>Embryophyta</taxon>
        <taxon>Tracheophyta</taxon>
        <taxon>Spermatophyta</taxon>
        <taxon>Magnoliopsida</taxon>
        <taxon>eudicotyledons</taxon>
        <taxon>Gunneridae</taxon>
        <taxon>Pentapetalae</taxon>
        <taxon>rosids</taxon>
        <taxon>fabids</taxon>
        <taxon>Malpighiales</taxon>
        <taxon>Rhizophoraceae</taxon>
        <taxon>Rhizophora</taxon>
    </lineage>
</organism>
<evidence type="ECO:0000313" key="1">
    <source>
        <dbReference type="EMBL" id="MBW84446.1"/>
    </source>
</evidence>
<dbReference type="AlphaFoldDB" id="A0A2P2ITD3"/>
<dbReference type="EMBL" id="GGEC01003963">
    <property type="protein sequence ID" value="MBW84446.1"/>
    <property type="molecule type" value="Transcribed_RNA"/>
</dbReference>
<proteinExistence type="predicted"/>
<sequence length="37" mass="4238">MILALQEGKSSHLLWIDSFKVSFSKDLSPHQPLNQNK</sequence>